<evidence type="ECO:0000256" key="1">
    <source>
        <dbReference type="SAM" id="MobiDB-lite"/>
    </source>
</evidence>
<name>A0AAD2G6F3_9STRA</name>
<dbReference type="Proteomes" id="UP001295423">
    <property type="component" value="Unassembled WGS sequence"/>
</dbReference>
<proteinExistence type="predicted"/>
<organism evidence="3 4">
    <name type="scientific">Cylindrotheca closterium</name>
    <dbReference type="NCBI Taxonomy" id="2856"/>
    <lineage>
        <taxon>Eukaryota</taxon>
        <taxon>Sar</taxon>
        <taxon>Stramenopiles</taxon>
        <taxon>Ochrophyta</taxon>
        <taxon>Bacillariophyta</taxon>
        <taxon>Bacillariophyceae</taxon>
        <taxon>Bacillariophycidae</taxon>
        <taxon>Bacillariales</taxon>
        <taxon>Bacillariaceae</taxon>
        <taxon>Cylindrotheca</taxon>
    </lineage>
</organism>
<sequence length="392" mass="42477">MARTNNSKKRAREGDSDAGADNGRAAFASQHGTNPVPTMLNYQLQALLPEIHVRLASSENATRQLIHQVSVLPQLVQQVSRLSASVEGLTRQMSMSAASGNPQPAAVPAANNTAINQATNQLGQQVGVFPQLEQQVSRLSASMEGLARQMSMSAASGNPQPAAMPPANNTTNNQATSQLGQQASHLPANMEGLMRQMLAVGASSLHNPQLSAMPPANTTTNNQATRQLVQQASHLPANMEGLTRQMLAVGASSQLSASAAANTNSTNNQDDEWGINHTVQKKHESVRSLYDEWFGLGDFDGVPIRGGIANCEMKFGIQWRDKKSSNRISQQKRICRVLQREVDGGKALDDVCREWDKVYIQQCGKNITKFVAELQERGHIRKIAKRGTRKSN</sequence>
<dbReference type="InterPro" id="IPR022210">
    <property type="entry name" value="TF_GCR1-like"/>
</dbReference>
<reference evidence="3" key="1">
    <citation type="submission" date="2023-08" db="EMBL/GenBank/DDBJ databases">
        <authorList>
            <person name="Audoor S."/>
            <person name="Bilcke G."/>
        </authorList>
    </citation>
    <scope>NUCLEOTIDE SEQUENCE</scope>
</reference>
<evidence type="ECO:0000313" key="3">
    <source>
        <dbReference type="EMBL" id="CAJ1961291.1"/>
    </source>
</evidence>
<feature type="compositionally biased region" description="Basic residues" evidence="1">
    <location>
        <begin position="1"/>
        <end position="11"/>
    </location>
</feature>
<feature type="compositionally biased region" description="Low complexity" evidence="1">
    <location>
        <begin position="158"/>
        <end position="176"/>
    </location>
</feature>
<comment type="caution">
    <text evidence="3">The sequence shown here is derived from an EMBL/GenBank/DDBJ whole genome shotgun (WGS) entry which is preliminary data.</text>
</comment>
<dbReference type="EMBL" id="CAKOGP040002091">
    <property type="protein sequence ID" value="CAJ1961291.1"/>
    <property type="molecule type" value="Genomic_DNA"/>
</dbReference>
<keyword evidence="4" id="KW-1185">Reference proteome</keyword>
<evidence type="ECO:0000259" key="2">
    <source>
        <dbReference type="Pfam" id="PF12550"/>
    </source>
</evidence>
<evidence type="ECO:0000313" key="4">
    <source>
        <dbReference type="Proteomes" id="UP001295423"/>
    </source>
</evidence>
<dbReference type="AlphaFoldDB" id="A0AAD2G6F3"/>
<protein>
    <recommendedName>
        <fullName evidence="2">Transcription activator GCR1-like domain-containing protein</fullName>
    </recommendedName>
</protein>
<gene>
    <name evidence="3" type="ORF">CYCCA115_LOCUS19124</name>
</gene>
<feature type="region of interest" description="Disordered" evidence="1">
    <location>
        <begin position="1"/>
        <end position="35"/>
    </location>
</feature>
<dbReference type="Pfam" id="PF12550">
    <property type="entry name" value="GCR1_C"/>
    <property type="match status" value="1"/>
</dbReference>
<feature type="region of interest" description="Disordered" evidence="1">
    <location>
        <begin position="148"/>
        <end position="180"/>
    </location>
</feature>
<feature type="domain" description="Transcription activator GCR1-like" evidence="2">
    <location>
        <begin position="280"/>
        <end position="357"/>
    </location>
</feature>
<accession>A0AAD2G6F3</accession>